<feature type="region of interest" description="Disordered" evidence="1">
    <location>
        <begin position="1"/>
        <end position="29"/>
    </location>
</feature>
<reference evidence="4 5" key="1">
    <citation type="submission" date="2015-03" db="EMBL/GenBank/DDBJ databases">
        <title>RNA-seq based gene annotation and comparative genomics of four Zymoseptoria species reveal species-specific pathogenicity related genes and transposable element activity.</title>
        <authorList>
            <person name="Grandaubert J."/>
            <person name="Bhattacharyya A."/>
            <person name="Stukenbrock E.H."/>
        </authorList>
    </citation>
    <scope>NUCLEOTIDE SEQUENCE [LARGE SCALE GENOMIC DNA]</scope>
    <source>
        <strain evidence="4 5">Zb18110</strain>
    </source>
</reference>
<comment type="caution">
    <text evidence="4">The sequence shown here is derived from an EMBL/GenBank/DDBJ whole genome shotgun (WGS) entry which is preliminary data.</text>
</comment>
<evidence type="ECO:0000256" key="1">
    <source>
        <dbReference type="SAM" id="MobiDB-lite"/>
    </source>
</evidence>
<feature type="transmembrane region" description="Helical" evidence="2">
    <location>
        <begin position="360"/>
        <end position="379"/>
    </location>
</feature>
<dbReference type="AlphaFoldDB" id="A0A0F4GWD0"/>
<evidence type="ECO:0000313" key="4">
    <source>
        <dbReference type="EMBL" id="KJY01544.1"/>
    </source>
</evidence>
<keyword evidence="2" id="KW-0812">Transmembrane</keyword>
<dbReference type="InterPro" id="IPR046529">
    <property type="entry name" value="DUF6594"/>
</dbReference>
<dbReference type="STRING" id="1047168.A0A0F4GWD0"/>
<evidence type="ECO:0000313" key="5">
    <source>
        <dbReference type="Proteomes" id="UP000033647"/>
    </source>
</evidence>
<keyword evidence="2" id="KW-0472">Membrane</keyword>
<dbReference type="OrthoDB" id="3646533at2759"/>
<feature type="transmembrane region" description="Helical" evidence="2">
    <location>
        <begin position="334"/>
        <end position="353"/>
    </location>
</feature>
<organism evidence="4 5">
    <name type="scientific">Zymoseptoria brevis</name>
    <dbReference type="NCBI Taxonomy" id="1047168"/>
    <lineage>
        <taxon>Eukaryota</taxon>
        <taxon>Fungi</taxon>
        <taxon>Dikarya</taxon>
        <taxon>Ascomycota</taxon>
        <taxon>Pezizomycotina</taxon>
        <taxon>Dothideomycetes</taxon>
        <taxon>Dothideomycetidae</taxon>
        <taxon>Mycosphaerellales</taxon>
        <taxon>Mycosphaerellaceae</taxon>
        <taxon>Zymoseptoria</taxon>
    </lineage>
</organism>
<sequence>MGKRIGHTNQREQGQSTYRQSTGKPGQSVQAFYPGEKVRMEVKQQDGVKFWRIFTIRDPSRVNVVEGPLVFEVPVFVQQDHRADEVRSVSHDHQTAAPEGYSKIATFQSSDPNFLQYRKFGYLHSRVLSALQFDIEKLEKQLDKLDDFDKSSPNGDARKLSSLARDNLDGGPERLRDNHEFQNRFDMTRPEVVAELRMKLAEYDEMLLKTKAVTSLQKPSRMDYEATFILRKEDIITLRDGRERAAFDNLVERALAKVDKFLTVRCRCALVRQLFTTPELRAKTSDKLIHYYAPARVDSLVNAIITAIIFMLIILPVVTLYQMSEDDGAKPFEAIGVLMVFALLFGCAMSSLTKASRQELFGASAAYCAVLVVFVSNFTTQTVNIEK</sequence>
<evidence type="ECO:0000256" key="2">
    <source>
        <dbReference type="SAM" id="Phobius"/>
    </source>
</evidence>
<dbReference type="PANTHER" id="PTHR34502">
    <property type="entry name" value="DUF6594 DOMAIN-CONTAINING PROTEIN-RELATED"/>
    <property type="match status" value="1"/>
</dbReference>
<dbReference type="Pfam" id="PF20237">
    <property type="entry name" value="DUF6594"/>
    <property type="match status" value="1"/>
</dbReference>
<dbReference type="PANTHER" id="PTHR34502:SF3">
    <property type="entry name" value="DUF6594 DOMAIN-CONTAINING PROTEIN"/>
    <property type="match status" value="1"/>
</dbReference>
<dbReference type="Proteomes" id="UP000033647">
    <property type="component" value="Unassembled WGS sequence"/>
</dbReference>
<dbReference type="EMBL" id="LAFY01000279">
    <property type="protein sequence ID" value="KJY01544.1"/>
    <property type="molecule type" value="Genomic_DNA"/>
</dbReference>
<keyword evidence="2" id="KW-1133">Transmembrane helix</keyword>
<protein>
    <recommendedName>
        <fullName evidence="3">DUF6594 domain-containing protein</fullName>
    </recommendedName>
</protein>
<feature type="transmembrane region" description="Helical" evidence="2">
    <location>
        <begin position="300"/>
        <end position="322"/>
    </location>
</feature>
<evidence type="ECO:0000259" key="3">
    <source>
        <dbReference type="Pfam" id="PF20237"/>
    </source>
</evidence>
<name>A0A0F4GWD0_9PEZI</name>
<gene>
    <name evidence="4" type="ORF">TI39_contig287g00019</name>
</gene>
<feature type="compositionally biased region" description="Polar residues" evidence="1">
    <location>
        <begin position="7"/>
        <end position="29"/>
    </location>
</feature>
<proteinExistence type="predicted"/>
<accession>A0A0F4GWD0</accession>
<feature type="domain" description="DUF6594" evidence="3">
    <location>
        <begin position="101"/>
        <end position="372"/>
    </location>
</feature>
<keyword evidence="5" id="KW-1185">Reference proteome</keyword>
<feature type="region of interest" description="Disordered" evidence="1">
    <location>
        <begin position="146"/>
        <end position="180"/>
    </location>
</feature>
<feature type="compositionally biased region" description="Basic and acidic residues" evidence="1">
    <location>
        <begin position="166"/>
        <end position="180"/>
    </location>
</feature>